<comment type="caution">
    <text evidence="1">The sequence shown here is derived from an EMBL/GenBank/DDBJ whole genome shotgun (WGS) entry which is preliminary data.</text>
</comment>
<protein>
    <submittedName>
        <fullName evidence="1">Calpastatin</fullName>
    </submittedName>
</protein>
<sequence>MSTDAFDLSRFIAAQEASYATALAELRAGRKRTHWIWFVFPQLKGLGRSVNADYYGLSGLAEARAYLAHPLLGQRLRDATAAMLAHQPLGAELVLGELDALKFRSCMTLFARADPDEPVFGAALERLFAGEPDARTLRLLGEAGSVAPDAQGPEP</sequence>
<evidence type="ECO:0000313" key="2">
    <source>
        <dbReference type="Proteomes" id="UP000030980"/>
    </source>
</evidence>
<evidence type="ECO:0000313" key="1">
    <source>
        <dbReference type="EMBL" id="KHO66018.1"/>
    </source>
</evidence>
<dbReference type="RefSeq" id="WP_039606404.1">
    <property type="nucleotide sequence ID" value="NZ_FMUP01000001.1"/>
</dbReference>
<accession>A0A0B3BND6</accession>
<dbReference type="EMBL" id="JTAK01000002">
    <property type="protein sequence ID" value="KHO66018.1"/>
    <property type="molecule type" value="Genomic_DNA"/>
</dbReference>
<dbReference type="PIRSF" id="PIRSF008546">
    <property type="entry name" value="UCP008546"/>
    <property type="match status" value="1"/>
</dbReference>
<name>A0A0B3BND6_9PSED</name>
<dbReference type="SUPFAM" id="SSF140736">
    <property type="entry name" value="Rv1873-like"/>
    <property type="match status" value="1"/>
</dbReference>
<organism evidence="1 2">
    <name type="scientific">Pseudomonas flexibilis</name>
    <dbReference type="NCBI Taxonomy" id="706570"/>
    <lineage>
        <taxon>Bacteria</taxon>
        <taxon>Pseudomonadati</taxon>
        <taxon>Pseudomonadota</taxon>
        <taxon>Gammaproteobacteria</taxon>
        <taxon>Pseudomonadales</taxon>
        <taxon>Pseudomonadaceae</taxon>
        <taxon>Pseudomonas</taxon>
    </lineage>
</organism>
<dbReference type="Pfam" id="PF08837">
    <property type="entry name" value="DUF1810"/>
    <property type="match status" value="1"/>
</dbReference>
<keyword evidence="2" id="KW-1185">Reference proteome</keyword>
<reference evidence="1 2" key="1">
    <citation type="submission" date="2014-11" db="EMBL/GenBank/DDBJ databases">
        <title>Genome sequence of Pseudomonas tuomuerensis JCM 14085.</title>
        <authorList>
            <person name="Shin S.-K."/>
            <person name="Yi H."/>
        </authorList>
    </citation>
    <scope>NUCLEOTIDE SEQUENCE [LARGE SCALE GENOMIC DNA]</scope>
    <source>
        <strain evidence="1 2">JCM 14085</strain>
    </source>
</reference>
<dbReference type="AlphaFoldDB" id="A0A0B3BND6"/>
<gene>
    <name evidence="1" type="ORF">PT85_07985</name>
</gene>
<dbReference type="Gene3D" id="1.25.40.380">
    <property type="entry name" value="Protein of unknown function DUF1810"/>
    <property type="match status" value="1"/>
</dbReference>
<dbReference type="InterPro" id="IPR036287">
    <property type="entry name" value="Rv1873-like_sf"/>
</dbReference>
<dbReference type="Proteomes" id="UP000030980">
    <property type="component" value="Unassembled WGS sequence"/>
</dbReference>
<dbReference type="InterPro" id="IPR014937">
    <property type="entry name" value="DUF1810"/>
</dbReference>
<proteinExistence type="predicted"/>